<dbReference type="Gene3D" id="3.40.190.80">
    <property type="match status" value="1"/>
</dbReference>
<evidence type="ECO:0000256" key="6">
    <source>
        <dbReference type="ARBA" id="ARBA00044478"/>
    </source>
</evidence>
<comment type="cofactor">
    <cofactor evidence="8">
        <name>Mg(2+)</name>
        <dbReference type="ChEBI" id="CHEBI:18420"/>
    </cofactor>
</comment>
<accession>A0A1I8J1H5</accession>
<dbReference type="Gene3D" id="3.30.540.10">
    <property type="entry name" value="Fructose-1,6-Bisphosphatase, subunit A, domain 1"/>
    <property type="match status" value="1"/>
</dbReference>
<dbReference type="GO" id="GO:0046872">
    <property type="term" value="F:metal ion binding"/>
    <property type="evidence" value="ECO:0007669"/>
    <property type="project" value="UniProtKB-KW"/>
</dbReference>
<dbReference type="Proteomes" id="UP000095280">
    <property type="component" value="Unplaced"/>
</dbReference>
<dbReference type="SUPFAM" id="SSF56655">
    <property type="entry name" value="Carbohydrate phosphatase"/>
    <property type="match status" value="1"/>
</dbReference>
<feature type="binding site" evidence="8">
    <location>
        <position position="184"/>
    </location>
    <ligand>
        <name>Mg(2+)</name>
        <dbReference type="ChEBI" id="CHEBI:18420"/>
        <label>1</label>
        <note>catalytic</note>
    </ligand>
</feature>
<keyword evidence="4 8" id="KW-0460">Magnesium</keyword>
<evidence type="ECO:0000256" key="8">
    <source>
        <dbReference type="PIRSR" id="PIRSR600760-2"/>
    </source>
</evidence>
<proteinExistence type="inferred from homology"/>
<comment type="catalytic activity">
    <reaction evidence="5">
        <text>1D-myo-inositol 1,3,4-trisphosphate + H2O = 1D-myo-inositol 3,4-bisphosphate + phosphate</text>
        <dbReference type="Rhea" id="RHEA:70319"/>
        <dbReference type="ChEBI" id="CHEBI:15377"/>
        <dbReference type="ChEBI" id="CHEBI:43474"/>
        <dbReference type="ChEBI" id="CHEBI:58414"/>
        <dbReference type="ChEBI" id="CHEBI:83241"/>
    </reaction>
    <physiologicalReaction direction="left-to-right" evidence="5">
        <dbReference type="Rhea" id="RHEA:70320"/>
    </physiologicalReaction>
</comment>
<feature type="binding site" evidence="8">
    <location>
        <position position="338"/>
    </location>
    <ligand>
        <name>Mg(2+)</name>
        <dbReference type="ChEBI" id="CHEBI:18420"/>
        <label>1</label>
        <note>catalytic</note>
    </ligand>
</feature>
<dbReference type="InterPro" id="IPR020583">
    <property type="entry name" value="Inositol_monoP_metal-BS"/>
</dbReference>
<feature type="binding site" evidence="8">
    <location>
        <position position="183"/>
    </location>
    <ligand>
        <name>Mg(2+)</name>
        <dbReference type="ChEBI" id="CHEBI:18420"/>
        <label>1</label>
        <note>catalytic</note>
    </ligand>
</feature>
<dbReference type="InterPro" id="IPR050725">
    <property type="entry name" value="CysQ/Inositol_MonoPase"/>
</dbReference>
<comment type="catalytic activity">
    <reaction evidence="6">
        <text>1D-myo-inositol 1,4-bisphosphate + H2O = 1D-myo-inositol 4-phosphate + phosphate</text>
        <dbReference type="Rhea" id="RHEA:15553"/>
        <dbReference type="ChEBI" id="CHEBI:15377"/>
        <dbReference type="ChEBI" id="CHEBI:43474"/>
        <dbReference type="ChEBI" id="CHEBI:58282"/>
        <dbReference type="ChEBI" id="CHEBI:58469"/>
        <dbReference type="EC" id="3.1.3.57"/>
    </reaction>
    <physiologicalReaction direction="left-to-right" evidence="6">
        <dbReference type="Rhea" id="RHEA:15554"/>
    </physiologicalReaction>
</comment>
<dbReference type="InterPro" id="IPR000760">
    <property type="entry name" value="Inositol_monophosphatase-like"/>
</dbReference>
<dbReference type="PANTHER" id="PTHR43028">
    <property type="entry name" value="3'(2'),5'-BISPHOSPHATE NUCLEOTIDASE 1"/>
    <property type="match status" value="1"/>
</dbReference>
<comment type="similarity">
    <text evidence="1">Belongs to the inositol monophosphatase superfamily.</text>
</comment>
<dbReference type="Gene3D" id="4.10.460.10">
    <property type="entry name" value="Inositol Polyphosphate 1-phosphatase, domain 1"/>
    <property type="match status" value="1"/>
</dbReference>
<evidence type="ECO:0000256" key="3">
    <source>
        <dbReference type="ARBA" id="ARBA00022723"/>
    </source>
</evidence>
<dbReference type="Pfam" id="PF00459">
    <property type="entry name" value="Inositol_P"/>
    <property type="match status" value="1"/>
</dbReference>
<evidence type="ECO:0000313" key="9">
    <source>
        <dbReference type="Proteomes" id="UP000095280"/>
    </source>
</evidence>
<dbReference type="GO" id="GO:0004441">
    <property type="term" value="F:inositol-1,4-bisphosphate 1-phosphatase activity"/>
    <property type="evidence" value="ECO:0007669"/>
    <property type="project" value="UniProtKB-EC"/>
</dbReference>
<evidence type="ECO:0000256" key="7">
    <source>
        <dbReference type="ARBA" id="ARBA00044519"/>
    </source>
</evidence>
<dbReference type="InterPro" id="IPR044897">
    <property type="entry name" value="INPP1_dom_1"/>
</dbReference>
<evidence type="ECO:0000256" key="5">
    <source>
        <dbReference type="ARBA" id="ARBA00044465"/>
    </source>
</evidence>
<evidence type="ECO:0000256" key="1">
    <source>
        <dbReference type="ARBA" id="ARBA00009759"/>
    </source>
</evidence>
<evidence type="ECO:0000256" key="2">
    <source>
        <dbReference type="ARBA" id="ARBA00022671"/>
    </source>
</evidence>
<organism evidence="9 10">
    <name type="scientific">Macrostomum lignano</name>
    <dbReference type="NCBI Taxonomy" id="282301"/>
    <lineage>
        <taxon>Eukaryota</taxon>
        <taxon>Metazoa</taxon>
        <taxon>Spiralia</taxon>
        <taxon>Lophotrochozoa</taxon>
        <taxon>Platyhelminthes</taxon>
        <taxon>Rhabditophora</taxon>
        <taxon>Macrostomorpha</taxon>
        <taxon>Macrostomida</taxon>
        <taxon>Macrostomidae</taxon>
        <taxon>Macrostomum</taxon>
    </lineage>
</organism>
<evidence type="ECO:0000313" key="10">
    <source>
        <dbReference type="WBParaSite" id="maker-uti_cns_0045449-snap-gene-0.15-mRNA-1"/>
    </source>
</evidence>
<dbReference type="PROSITE" id="PS00629">
    <property type="entry name" value="IMP_1"/>
    <property type="match status" value="1"/>
</dbReference>
<sequence>QALVETALDRQTSVHNHFLFKSCTMKASELLCELLNAAEKSAELARAIRREESLFHLLIEEKTGDDKGKRFGFDFKTLADVLVQEMVRHDLEKKFPGLGKRVLGEENNKFTNTVGDTVTVEIKENRKKTHSVLTKILDGNDRAATVLTGLVHEEVTVPRPAQADQLDSVQLDKKSIGLWIDPIDGTAEYISGGRDPEFRPGETVSQNGLPNVTVLIGVFDKATGLPIMGVINQPFFRTMDGKAWTGRMVWGACLGDLRIWQTPGAAPNADGDNSTAAAANASKPTVLTSMSDCKKLGTYLCESFDIRTAPGAGYKLLCVIDGLCSAYVLSKDNTYRWDTCAPHAVLRAMGGGVVKQAPALAAPQLTGDLSELQVTYHKPEAKASGSNAWCNMQGVIAYRDAAIVARLAGSLARK</sequence>
<feature type="binding site" evidence="8">
    <location>
        <position position="105"/>
    </location>
    <ligand>
        <name>Mg(2+)</name>
        <dbReference type="ChEBI" id="CHEBI:18420"/>
        <label>1</label>
        <note>catalytic</note>
    </ligand>
</feature>
<evidence type="ECO:0000256" key="4">
    <source>
        <dbReference type="ARBA" id="ARBA00022842"/>
    </source>
</evidence>
<reference evidence="10" key="1">
    <citation type="submission" date="2016-11" db="UniProtKB">
        <authorList>
            <consortium name="WormBaseParasite"/>
        </authorList>
    </citation>
    <scope>IDENTIFICATION</scope>
</reference>
<name>A0A1I8J1H5_9PLAT</name>
<dbReference type="EC" id="3.1.3.57" evidence="7"/>
<dbReference type="PANTHER" id="PTHR43028:SF3">
    <property type="entry name" value="INOSITOL POLYPHOSPHATE 1-PHOSPHATASE"/>
    <property type="match status" value="1"/>
</dbReference>
<keyword evidence="2" id="KW-0452">Lithium</keyword>
<keyword evidence="9" id="KW-1185">Reference proteome</keyword>
<dbReference type="WBParaSite" id="maker-uti_cns_0045449-snap-gene-0.15-mRNA-1">
    <property type="protein sequence ID" value="maker-uti_cns_0045449-snap-gene-0.15-mRNA-1"/>
    <property type="gene ID" value="maker-uti_cns_0045449-snap-gene-0.15"/>
</dbReference>
<dbReference type="AlphaFoldDB" id="A0A1I8J1H5"/>
<protein>
    <recommendedName>
        <fullName evidence="7">inositol-1,4-bisphosphate 1-phosphatase</fullName>
        <ecNumber evidence="7">3.1.3.57</ecNumber>
    </recommendedName>
</protein>
<keyword evidence="3 8" id="KW-0479">Metal-binding</keyword>
<feature type="binding site" evidence="8">
    <location>
        <position position="181"/>
    </location>
    <ligand>
        <name>Mg(2+)</name>
        <dbReference type="ChEBI" id="CHEBI:18420"/>
        <label>1</label>
        <note>catalytic</note>
    </ligand>
</feature>